<dbReference type="Proteomes" id="UP000746747">
    <property type="component" value="Unassembled WGS sequence"/>
</dbReference>
<accession>A0A8J2LQ87</accession>
<evidence type="ECO:0000313" key="2">
    <source>
        <dbReference type="EMBL" id="CAG9531101.1"/>
    </source>
</evidence>
<sequence>MQLLQSQINSGQAHLLPEFETTFLTSNLSSRATNTITNVTAEALSTCDNIRTGGENVSCVSREIDSRTSSILGNAVDENDCPTFSADKSNKIMQDHFLDEDSLLENLPKFEHCSGSGSGLPCELIRSVNWLQSRLPNAKPGFEIYGNDGYVSKQRKQVLQTRNIPRSTGISTRGANEGRSRGIFAGLPPPMPACHQLNDSNWRRHSQNGPPSKNYPTRPFSTSDGFVRSRERSSYDK</sequence>
<keyword evidence="3" id="KW-1185">Reference proteome</keyword>
<evidence type="ECO:0000313" key="3">
    <source>
        <dbReference type="Proteomes" id="UP000746747"/>
    </source>
</evidence>
<name>A0A8J2LQ87_9BILA</name>
<feature type="compositionally biased region" description="Polar residues" evidence="1">
    <location>
        <begin position="207"/>
        <end position="224"/>
    </location>
</feature>
<protein>
    <submittedName>
        <fullName evidence="2">Uncharacterized protein</fullName>
    </submittedName>
</protein>
<feature type="region of interest" description="Disordered" evidence="1">
    <location>
        <begin position="188"/>
        <end position="237"/>
    </location>
</feature>
<reference evidence="2" key="1">
    <citation type="submission" date="2021-09" db="EMBL/GenBank/DDBJ databases">
        <authorList>
            <consortium name="Pathogen Informatics"/>
        </authorList>
    </citation>
    <scope>NUCLEOTIDE SEQUENCE</scope>
</reference>
<dbReference type="EMBL" id="CAKAEH010000467">
    <property type="protein sequence ID" value="CAG9531101.1"/>
    <property type="molecule type" value="Genomic_DNA"/>
</dbReference>
<dbReference type="AlphaFoldDB" id="A0A8J2LQ87"/>
<organism evidence="2 3">
    <name type="scientific">Cercopithifilaria johnstoni</name>
    <dbReference type="NCBI Taxonomy" id="2874296"/>
    <lineage>
        <taxon>Eukaryota</taxon>
        <taxon>Metazoa</taxon>
        <taxon>Ecdysozoa</taxon>
        <taxon>Nematoda</taxon>
        <taxon>Chromadorea</taxon>
        <taxon>Rhabditida</taxon>
        <taxon>Spirurina</taxon>
        <taxon>Spiruromorpha</taxon>
        <taxon>Filarioidea</taxon>
        <taxon>Onchocercidae</taxon>
        <taxon>Cercopithifilaria</taxon>
    </lineage>
</organism>
<gene>
    <name evidence="2" type="ORF">CJOHNSTONI_LOCUS1527</name>
</gene>
<feature type="compositionally biased region" description="Basic and acidic residues" evidence="1">
    <location>
        <begin position="227"/>
        <end position="237"/>
    </location>
</feature>
<proteinExistence type="predicted"/>
<dbReference type="OrthoDB" id="5840719at2759"/>
<comment type="caution">
    <text evidence="2">The sequence shown here is derived from an EMBL/GenBank/DDBJ whole genome shotgun (WGS) entry which is preliminary data.</text>
</comment>
<evidence type="ECO:0000256" key="1">
    <source>
        <dbReference type="SAM" id="MobiDB-lite"/>
    </source>
</evidence>